<dbReference type="InterPro" id="IPR013783">
    <property type="entry name" value="Ig-like_fold"/>
</dbReference>
<feature type="domain" description="Nbr1 FW" evidence="1">
    <location>
        <begin position="45"/>
        <end position="137"/>
    </location>
</feature>
<evidence type="ECO:0000313" key="3">
    <source>
        <dbReference type="Proteomes" id="UP000179243"/>
    </source>
</evidence>
<dbReference type="Pfam" id="PF16158">
    <property type="entry name" value="N_BRCA1_IG"/>
    <property type="match status" value="1"/>
</dbReference>
<name>A0A1F7F9Y8_UNCRA</name>
<gene>
    <name evidence="2" type="ORF">A2519_15245</name>
</gene>
<dbReference type="EMBL" id="MFYX01000091">
    <property type="protein sequence ID" value="OGK03326.1"/>
    <property type="molecule type" value="Genomic_DNA"/>
</dbReference>
<evidence type="ECO:0000259" key="1">
    <source>
        <dbReference type="Pfam" id="PF16158"/>
    </source>
</evidence>
<dbReference type="Gene3D" id="2.60.40.10">
    <property type="entry name" value="Immunoglobulins"/>
    <property type="match status" value="1"/>
</dbReference>
<proteinExistence type="predicted"/>
<dbReference type="Proteomes" id="UP000179243">
    <property type="component" value="Unassembled WGS sequence"/>
</dbReference>
<comment type="caution">
    <text evidence="2">The sequence shown here is derived from an EMBL/GenBank/DDBJ whole genome shotgun (WGS) entry which is preliminary data.</text>
</comment>
<organism evidence="2 3">
    <name type="scientific">Candidatus Raymondbacteria bacterium RIFOXYD12_FULL_49_13</name>
    <dbReference type="NCBI Taxonomy" id="1817890"/>
    <lineage>
        <taxon>Bacteria</taxon>
        <taxon>Raymondiibacteriota</taxon>
    </lineage>
</organism>
<dbReference type="InterPro" id="IPR032350">
    <property type="entry name" value="Nbr1_FW"/>
</dbReference>
<reference evidence="2 3" key="1">
    <citation type="journal article" date="2016" name="Nat. Commun.">
        <title>Thousands of microbial genomes shed light on interconnected biogeochemical processes in an aquifer system.</title>
        <authorList>
            <person name="Anantharaman K."/>
            <person name="Brown C.T."/>
            <person name="Hug L.A."/>
            <person name="Sharon I."/>
            <person name="Castelle C.J."/>
            <person name="Probst A.J."/>
            <person name="Thomas B.C."/>
            <person name="Singh A."/>
            <person name="Wilkins M.J."/>
            <person name="Karaoz U."/>
            <person name="Brodie E.L."/>
            <person name="Williams K.H."/>
            <person name="Hubbard S.S."/>
            <person name="Banfield J.F."/>
        </authorList>
    </citation>
    <scope>NUCLEOTIDE SEQUENCE [LARGE SCALE GENOMIC DNA]</scope>
</reference>
<evidence type="ECO:0000313" key="2">
    <source>
        <dbReference type="EMBL" id="OGK03326.1"/>
    </source>
</evidence>
<accession>A0A1F7F9Y8</accession>
<sequence length="638" mass="70860">MKKRSVGLTVVSLIYVCMFLLLSGRPVQAVYDAQFVRCVIPETLTTDEIFPATICMRNTGDTAWPSGDMTILMCSQNPANNYTWGSYFILIKHSAYLVTPGDTLNYTSNLRAPSTPGKYAFAWQCYDNIAKQFFGEIVPAESIYVQQRLETPPPPPPHKDSLLDSSDFEYIGSFKLPTITGYEDVYVASGLALRTMPDSTKRFFLNTGTYTHCLYEVEMPQLVKIENNDYSGLNTAPLVKQWATIAWDSAVSGENITSNGGFWWDDSANILYWTHYNSYYAGGGFPMLAATRLANDSVTNLKYWYLPMPRLPVWKAYWRGVTSIPKTFADAYTGGRTMALGFGGYFSICQPASSGPAIAAIQKPDMFQDTLDLVEVLRYIYPEAANRNGNYFGANTSIWGYQPPSPWDGKFTYGSSCAAGVFIDLPDKKGYVAFVKHNIGRIGYDWGGLINDAHYEDNWYFYDFKDLGEAALGNRALGSVQPSSFVKINWPYPVSNTATYHSTSGACFDPQTRIMYVYVTRALGTKPAIHAYHVTESPARMETVLPEQTTGSLISIHPNPFNPTAKIILNAALDVKGLDKADIMVFNVHGKLVQRLAATGCQLAAGLDWDASLLPSGIYMLQVKIGQYLLRGRVSVIK</sequence>
<protein>
    <recommendedName>
        <fullName evidence="1">Nbr1 FW domain-containing protein</fullName>
    </recommendedName>
</protein>
<dbReference type="AlphaFoldDB" id="A0A1F7F9Y8"/>